<dbReference type="EMBL" id="JAAXPN010000001">
    <property type="protein sequence ID" value="NKZ23695.1"/>
    <property type="molecule type" value="Genomic_DNA"/>
</dbReference>
<evidence type="ECO:0000313" key="2">
    <source>
        <dbReference type="EMBL" id="NKZ23695.1"/>
    </source>
</evidence>
<evidence type="ECO:0000256" key="1">
    <source>
        <dbReference type="SAM" id="Phobius"/>
    </source>
</evidence>
<dbReference type="InterPro" id="IPR018730">
    <property type="entry name" value="DUF2273"/>
</dbReference>
<keyword evidence="3" id="KW-1185">Reference proteome</keyword>
<comment type="caution">
    <text evidence="2">The sequence shown here is derived from an EMBL/GenBank/DDBJ whole genome shotgun (WGS) entry which is preliminary data.</text>
</comment>
<feature type="transmembrane region" description="Helical" evidence="1">
    <location>
        <begin position="12"/>
        <end position="45"/>
    </location>
</feature>
<dbReference type="Proteomes" id="UP000549765">
    <property type="component" value="Unassembled WGS sequence"/>
</dbReference>
<sequence>MTLQNLLKQPPVIGLLTGLLIAVLFLALGFWRTVLLLLLAGAGWWCGSYMQKHHLTPNDFIVLIKSMLTK</sequence>
<name>A0A7X6N4E7_9LACO</name>
<reference evidence="2 3" key="1">
    <citation type="submission" date="2020-04" db="EMBL/GenBank/DDBJ databases">
        <title>MicrobeNet Type strains.</title>
        <authorList>
            <person name="Nicholson A.C."/>
        </authorList>
    </citation>
    <scope>NUCLEOTIDE SEQUENCE [LARGE SCALE GENOMIC DNA]</scope>
    <source>
        <strain evidence="2 3">CCUG 61472</strain>
    </source>
</reference>
<keyword evidence="1" id="KW-0472">Membrane</keyword>
<accession>A0A7X6N4E7</accession>
<keyword evidence="1" id="KW-0812">Transmembrane</keyword>
<organism evidence="2 3">
    <name type="scientific">Periweissella fabalis</name>
    <dbReference type="NCBI Taxonomy" id="1070421"/>
    <lineage>
        <taxon>Bacteria</taxon>
        <taxon>Bacillati</taxon>
        <taxon>Bacillota</taxon>
        <taxon>Bacilli</taxon>
        <taxon>Lactobacillales</taxon>
        <taxon>Lactobacillaceae</taxon>
        <taxon>Periweissella</taxon>
    </lineage>
</organism>
<gene>
    <name evidence="2" type="ORF">HF964_02580</name>
</gene>
<dbReference type="AlphaFoldDB" id="A0A7X6N4E7"/>
<protein>
    <submittedName>
        <fullName evidence="2">DUF2273 domain-containing protein</fullName>
    </submittedName>
</protein>
<proteinExistence type="predicted"/>
<keyword evidence="1" id="KW-1133">Transmembrane helix</keyword>
<dbReference type="Pfam" id="PF10031">
    <property type="entry name" value="DUF2273"/>
    <property type="match status" value="1"/>
</dbReference>
<evidence type="ECO:0000313" key="3">
    <source>
        <dbReference type="Proteomes" id="UP000549765"/>
    </source>
</evidence>